<dbReference type="STRING" id="363870.NG54_13335"/>
<evidence type="ECO:0000256" key="6">
    <source>
        <dbReference type="SAM" id="Phobius"/>
    </source>
</evidence>
<dbReference type="SMART" id="SM00228">
    <property type="entry name" value="PDZ"/>
    <property type="match status" value="1"/>
</dbReference>
<dbReference type="SUPFAM" id="SSF50494">
    <property type="entry name" value="Trypsin-like serine proteases"/>
    <property type="match status" value="1"/>
</dbReference>
<dbReference type="InterPro" id="IPR051201">
    <property type="entry name" value="Chloro_Bact_Ser_Proteases"/>
</dbReference>
<name>A0A0A6VE46_9BACI</name>
<dbReference type="MEROPS" id="S01.364"/>
<dbReference type="PANTHER" id="PTHR43343">
    <property type="entry name" value="PEPTIDASE S12"/>
    <property type="match status" value="1"/>
</dbReference>
<feature type="domain" description="PDZ" evidence="7">
    <location>
        <begin position="303"/>
        <end position="406"/>
    </location>
</feature>
<feature type="transmembrane region" description="Helical" evidence="6">
    <location>
        <begin position="22"/>
        <end position="43"/>
    </location>
</feature>
<keyword evidence="11" id="KW-1185">Reference proteome</keyword>
<dbReference type="InterPro" id="IPR001940">
    <property type="entry name" value="Peptidase_S1C"/>
</dbReference>
<dbReference type="InterPro" id="IPR036034">
    <property type="entry name" value="PDZ_sf"/>
</dbReference>
<dbReference type="Pfam" id="PF13180">
    <property type="entry name" value="PDZ_2"/>
    <property type="match status" value="1"/>
</dbReference>
<evidence type="ECO:0000313" key="9">
    <source>
        <dbReference type="EMBL" id="NEY18582.1"/>
    </source>
</evidence>
<keyword evidence="2 8" id="KW-0645">Protease</keyword>
<reference evidence="9 11" key="2">
    <citation type="submission" date="2020-02" db="EMBL/GenBank/DDBJ databases">
        <authorList>
            <person name="Feng H."/>
        </authorList>
    </citation>
    <scope>NUCLEOTIDE SEQUENCE [LARGE SCALE GENOMIC DNA]</scope>
    <source>
        <strain evidence="9 11">Gsoil 114</strain>
    </source>
</reference>
<evidence type="ECO:0000313" key="10">
    <source>
        <dbReference type="Proteomes" id="UP000030588"/>
    </source>
</evidence>
<keyword evidence="6" id="KW-1133">Transmembrane helix</keyword>
<evidence type="ECO:0000256" key="2">
    <source>
        <dbReference type="ARBA" id="ARBA00022670"/>
    </source>
</evidence>
<dbReference type="Proteomes" id="UP000476934">
    <property type="component" value="Unassembled WGS sequence"/>
</dbReference>
<gene>
    <name evidence="9" type="ORF">G4D61_01180</name>
    <name evidence="8" type="ORF">NG54_13335</name>
</gene>
<feature type="region of interest" description="Disordered" evidence="5">
    <location>
        <begin position="53"/>
        <end position="73"/>
    </location>
</feature>
<evidence type="ECO:0000313" key="8">
    <source>
        <dbReference type="EMBL" id="KHD84794.1"/>
    </source>
</evidence>
<dbReference type="PANTHER" id="PTHR43343:SF3">
    <property type="entry name" value="PROTEASE DO-LIKE 8, CHLOROPLASTIC"/>
    <property type="match status" value="1"/>
</dbReference>
<evidence type="ECO:0000256" key="5">
    <source>
        <dbReference type="SAM" id="MobiDB-lite"/>
    </source>
</evidence>
<keyword evidence="6" id="KW-0472">Membrane</keyword>
<dbReference type="Proteomes" id="UP000030588">
    <property type="component" value="Unassembled WGS sequence"/>
</dbReference>
<sequence length="422" mass="44633">MGYYDENHQEGRHQPNKRGGKLGYFITGLVGVIVGALIVTFAFPSVLKNYDTSSSVSDTSTSNNIGTNNTSTTAKNVSLNVSTDITKAVAKTEKAVVGVANIQKQSVWSTSDIYGDDSGSSSSSSSQEEGSGSGIIYKKTGDKAYIVTNYHVIEGADSLEVTLSTGKKLPAKLVGGDVWTDLAVLQIDGKDVDTVAQFGNSDTLKLGESVIAIGNPLGEQFSGSVTQGIVSGLNRTVPVDLNEDGTEDWQEEVIQTDAAINPGNSGGALINIAGQVVGINSMKISQESVEGIGFSIPINSAKTVINELETKGKIERPAMGVELQNVSDVPAYHQQETLKLPKNVTDGVMIASVTSNSPAAKAGLKELDVIYQLDGHKISDIISLRKYLYENKKPGDKIQVKVYRSGKSKTFTLTLTTASGTN</sequence>
<dbReference type="InterPro" id="IPR043504">
    <property type="entry name" value="Peptidase_S1_PA_chymotrypsin"/>
</dbReference>
<dbReference type="PRINTS" id="PR00834">
    <property type="entry name" value="PROTEASES2C"/>
</dbReference>
<dbReference type="AlphaFoldDB" id="A0A0A6VE46"/>
<dbReference type="EMBL" id="JAAIWK010000001">
    <property type="protein sequence ID" value="NEY18582.1"/>
    <property type="molecule type" value="Genomic_DNA"/>
</dbReference>
<dbReference type="RefSeq" id="WP_025731571.1">
    <property type="nucleotide sequence ID" value="NZ_JAAIWK010000001.1"/>
</dbReference>
<dbReference type="GO" id="GO:0004252">
    <property type="term" value="F:serine-type endopeptidase activity"/>
    <property type="evidence" value="ECO:0007669"/>
    <property type="project" value="InterPro"/>
</dbReference>
<dbReference type="InterPro" id="IPR001478">
    <property type="entry name" value="PDZ"/>
</dbReference>
<keyword evidence="3" id="KW-0378">Hydrolase</keyword>
<organism evidence="8 10">
    <name type="scientific">Heyndrickxia ginsengihumi</name>
    <dbReference type="NCBI Taxonomy" id="363870"/>
    <lineage>
        <taxon>Bacteria</taxon>
        <taxon>Bacillati</taxon>
        <taxon>Bacillota</taxon>
        <taxon>Bacilli</taxon>
        <taxon>Bacillales</taxon>
        <taxon>Bacillaceae</taxon>
        <taxon>Heyndrickxia</taxon>
    </lineage>
</organism>
<evidence type="ECO:0000256" key="3">
    <source>
        <dbReference type="ARBA" id="ARBA00022801"/>
    </source>
</evidence>
<proteinExistence type="inferred from homology"/>
<evidence type="ECO:0000259" key="7">
    <source>
        <dbReference type="PROSITE" id="PS50106"/>
    </source>
</evidence>
<comment type="similarity">
    <text evidence="1">Belongs to the peptidase S1C family.</text>
</comment>
<dbReference type="Gene3D" id="2.40.10.10">
    <property type="entry name" value="Trypsin-like serine proteases"/>
    <property type="match status" value="2"/>
</dbReference>
<comment type="caution">
    <text evidence="8">The sequence shown here is derived from an EMBL/GenBank/DDBJ whole genome shotgun (WGS) entry which is preliminary data.</text>
</comment>
<keyword evidence="6" id="KW-0812">Transmembrane</keyword>
<evidence type="ECO:0000256" key="4">
    <source>
        <dbReference type="ARBA" id="ARBA00022825"/>
    </source>
</evidence>
<dbReference type="OrthoDB" id="9758917at2"/>
<dbReference type="Pfam" id="PF13365">
    <property type="entry name" value="Trypsin_2"/>
    <property type="match status" value="1"/>
</dbReference>
<dbReference type="EMBL" id="JRUN01000042">
    <property type="protein sequence ID" value="KHD84794.1"/>
    <property type="molecule type" value="Genomic_DNA"/>
</dbReference>
<accession>A0A0A6VE46</accession>
<dbReference type="InterPro" id="IPR009003">
    <property type="entry name" value="Peptidase_S1_PA"/>
</dbReference>
<dbReference type="GO" id="GO:0006508">
    <property type="term" value="P:proteolysis"/>
    <property type="evidence" value="ECO:0007669"/>
    <property type="project" value="UniProtKB-KW"/>
</dbReference>
<protein>
    <submittedName>
        <fullName evidence="9">PDZ domain-containing protein</fullName>
    </submittedName>
    <submittedName>
        <fullName evidence="8">Serine protease</fullName>
    </submittedName>
</protein>
<evidence type="ECO:0000256" key="1">
    <source>
        <dbReference type="ARBA" id="ARBA00010541"/>
    </source>
</evidence>
<dbReference type="Gene3D" id="2.30.42.10">
    <property type="match status" value="1"/>
</dbReference>
<dbReference type="CDD" id="cd06781">
    <property type="entry name" value="cpPDZ_BsHtra-like"/>
    <property type="match status" value="1"/>
</dbReference>
<reference evidence="8 10" key="1">
    <citation type="submission" date="2014-10" db="EMBL/GenBank/DDBJ databases">
        <title>Draft genome of phytase producing Bacillus ginsengihumi strain M2.11.</title>
        <authorList>
            <person name="Toymentseva A."/>
            <person name="Boulygina E.A."/>
            <person name="Kazakov S.V."/>
            <person name="Kayumov I."/>
            <person name="Suleimanova A.D."/>
            <person name="Mardanova A.M."/>
            <person name="Maria S.N."/>
            <person name="Sergey M.Y."/>
            <person name="Sharipova M.R."/>
        </authorList>
    </citation>
    <scope>NUCLEOTIDE SEQUENCE [LARGE SCALE GENOMIC DNA]</scope>
    <source>
        <strain evidence="8 10">M2.11</strain>
    </source>
</reference>
<reference evidence="9 11" key="3">
    <citation type="submission" date="2020-03" db="EMBL/GenBank/DDBJ databases">
        <title>Bacillus aquiflavi sp. nov., isolated from yellow water of strong flavor Chinese baijiu in Yibin region of China.</title>
        <authorList>
            <person name="Xie J."/>
        </authorList>
    </citation>
    <scope>NUCLEOTIDE SEQUENCE [LARGE SCALE GENOMIC DNA]</scope>
    <source>
        <strain evidence="9 11">Gsoil 114</strain>
    </source>
</reference>
<dbReference type="PROSITE" id="PS50106">
    <property type="entry name" value="PDZ"/>
    <property type="match status" value="1"/>
</dbReference>
<evidence type="ECO:0000313" key="11">
    <source>
        <dbReference type="Proteomes" id="UP000476934"/>
    </source>
</evidence>
<dbReference type="SUPFAM" id="SSF50156">
    <property type="entry name" value="PDZ domain-like"/>
    <property type="match status" value="1"/>
</dbReference>
<keyword evidence="4" id="KW-0720">Serine protease</keyword>